<evidence type="ECO:0000313" key="2">
    <source>
        <dbReference type="EMBL" id="EXX52046.1"/>
    </source>
</evidence>
<dbReference type="InterPro" id="IPR041588">
    <property type="entry name" value="Integrase_H2C2"/>
</dbReference>
<evidence type="ECO:0000313" key="3">
    <source>
        <dbReference type="Proteomes" id="UP000022910"/>
    </source>
</evidence>
<sequence>MEEEEYNRIVKNINEEQRYEIIGGSIYKIKDGKRLKIIRRHEFEGLMYIAHDHELAGHFGIDATYNRIKDRYYWKGMRKDVEAYVKSCNSCQRRGKPMGKHELNVIKVIKPFYQIGIDVVGPLSVMKRNNRYIVTAMDYFTKWPEARALKIADAKEIARFIYKDIICRHGCPKRILSDRGSHFNNKLVKSLMEEFQIKHNFSTPYHPKTNGLIERFNKTLCESLAKLNNIEDWDLKVPGVLFAYRMKRNDSTKIEPGYLIYGRQMKTLLDLEDKEITMAERINGLIEELPNIRNQAKENVRKSQEKQKSYHDKKNRIKQKLQIGDKVLYYDAAKEKQWSGKLEEKWKGPYYVHEIISKGSYRIKTMEGKILKTPVNGELLKEYIDRTNFEIIVRI</sequence>
<organism evidence="2 3">
    <name type="scientific">Rhizophagus irregularis (strain DAOM 197198w)</name>
    <name type="common">Glomus intraradices</name>
    <dbReference type="NCBI Taxonomy" id="1432141"/>
    <lineage>
        <taxon>Eukaryota</taxon>
        <taxon>Fungi</taxon>
        <taxon>Fungi incertae sedis</taxon>
        <taxon>Mucoromycota</taxon>
        <taxon>Glomeromycotina</taxon>
        <taxon>Glomeromycetes</taxon>
        <taxon>Glomerales</taxon>
        <taxon>Glomeraceae</taxon>
        <taxon>Rhizophagus</taxon>
    </lineage>
</organism>
<dbReference type="OMA" id="CEDENEW"/>
<dbReference type="InterPro" id="IPR050951">
    <property type="entry name" value="Retrovirus_Pol_polyprotein"/>
</dbReference>
<reference evidence="2 3" key="1">
    <citation type="submission" date="2014-02" db="EMBL/GenBank/DDBJ databases">
        <title>Single nucleus genome sequencing reveals high similarity among nuclei of an endomycorrhizal fungus.</title>
        <authorList>
            <person name="Lin K."/>
            <person name="Geurts R."/>
            <person name="Zhang Z."/>
            <person name="Limpens E."/>
            <person name="Saunders D.G."/>
            <person name="Mu D."/>
            <person name="Pang E."/>
            <person name="Cao H."/>
            <person name="Cha H."/>
            <person name="Lin T."/>
            <person name="Zhou Q."/>
            <person name="Shang Y."/>
            <person name="Li Y."/>
            <person name="Ivanov S."/>
            <person name="Sharma T."/>
            <person name="Velzen R.V."/>
            <person name="Ruijter N.D."/>
            <person name="Aanen D.K."/>
            <person name="Win J."/>
            <person name="Kamoun S."/>
            <person name="Bisseling T."/>
            <person name="Huang S."/>
        </authorList>
    </citation>
    <scope>NUCLEOTIDE SEQUENCE [LARGE SCALE GENOMIC DNA]</scope>
    <source>
        <strain evidence="3">DAOM197198w</strain>
    </source>
</reference>
<dbReference type="InterPro" id="IPR001584">
    <property type="entry name" value="Integrase_cat-core"/>
</dbReference>
<proteinExistence type="predicted"/>
<dbReference type="Gene3D" id="1.10.340.70">
    <property type="match status" value="1"/>
</dbReference>
<feature type="domain" description="Integrase catalytic" evidence="1">
    <location>
        <begin position="107"/>
        <end position="227"/>
    </location>
</feature>
<dbReference type="FunFam" id="1.10.340.70:FF:000001">
    <property type="entry name" value="Retrovirus-related Pol polyprotein from transposon gypsy-like Protein"/>
    <property type="match status" value="1"/>
</dbReference>
<name>A0A015JY31_RHIIW</name>
<dbReference type="PANTHER" id="PTHR37984">
    <property type="entry name" value="PROTEIN CBG26694"/>
    <property type="match status" value="1"/>
</dbReference>
<dbReference type="InterPro" id="IPR012337">
    <property type="entry name" value="RNaseH-like_sf"/>
</dbReference>
<dbReference type="Pfam" id="PF00665">
    <property type="entry name" value="rve"/>
    <property type="match status" value="1"/>
</dbReference>
<dbReference type="GO" id="GO:0003676">
    <property type="term" value="F:nucleic acid binding"/>
    <property type="evidence" value="ECO:0007669"/>
    <property type="project" value="InterPro"/>
</dbReference>
<dbReference type="Proteomes" id="UP000022910">
    <property type="component" value="Unassembled WGS sequence"/>
</dbReference>
<dbReference type="AlphaFoldDB" id="A0A015JY31"/>
<keyword evidence="3" id="KW-1185">Reference proteome</keyword>
<dbReference type="SUPFAM" id="SSF53098">
    <property type="entry name" value="Ribonuclease H-like"/>
    <property type="match status" value="1"/>
</dbReference>
<accession>A0A015JY31</accession>
<dbReference type="GO" id="GO:0005634">
    <property type="term" value="C:nucleus"/>
    <property type="evidence" value="ECO:0007669"/>
    <property type="project" value="UniProtKB-ARBA"/>
</dbReference>
<dbReference type="Gene3D" id="3.30.420.10">
    <property type="entry name" value="Ribonuclease H-like superfamily/Ribonuclease H"/>
    <property type="match status" value="1"/>
</dbReference>
<dbReference type="PROSITE" id="PS50994">
    <property type="entry name" value="INTEGRASE"/>
    <property type="match status" value="1"/>
</dbReference>
<dbReference type="PANTHER" id="PTHR37984:SF5">
    <property type="entry name" value="PROTEIN NYNRIN-LIKE"/>
    <property type="match status" value="1"/>
</dbReference>
<dbReference type="Pfam" id="PF17921">
    <property type="entry name" value="Integrase_H2C2"/>
    <property type="match status" value="1"/>
</dbReference>
<comment type="caution">
    <text evidence="2">The sequence shown here is derived from an EMBL/GenBank/DDBJ whole genome shotgun (WGS) entry which is preliminary data.</text>
</comment>
<dbReference type="GO" id="GO:0015074">
    <property type="term" value="P:DNA integration"/>
    <property type="evidence" value="ECO:0007669"/>
    <property type="project" value="InterPro"/>
</dbReference>
<dbReference type="InterPro" id="IPR036397">
    <property type="entry name" value="RNaseH_sf"/>
</dbReference>
<dbReference type="HOGENOM" id="CLU_000384_6_0_1"/>
<dbReference type="EMBL" id="JEMT01029494">
    <property type="protein sequence ID" value="EXX52046.1"/>
    <property type="molecule type" value="Genomic_DNA"/>
</dbReference>
<protein>
    <submittedName>
        <fullName evidence="2">Gag-pol fusion protein</fullName>
    </submittedName>
</protein>
<gene>
    <name evidence="2" type="ORF">RirG_256470</name>
</gene>
<evidence type="ECO:0000259" key="1">
    <source>
        <dbReference type="PROSITE" id="PS50994"/>
    </source>
</evidence>
<dbReference type="FunFam" id="3.30.420.10:FF:000032">
    <property type="entry name" value="Retrovirus-related Pol polyprotein from transposon 297-like Protein"/>
    <property type="match status" value="1"/>
</dbReference>
<dbReference type="STRING" id="1432141.A0A015JY31"/>